<reference evidence="3" key="1">
    <citation type="submission" date="2015-03" db="EMBL/GenBank/DDBJ databases">
        <title>A transcriptome of Araucaria cunninghamii, an australian fine timber species.</title>
        <authorList>
            <person name="Jing Yi C.J.Y."/>
            <person name="Yin San L.Y.S."/>
            <person name="Abdul Karim S.S."/>
            <person name="Wan Azmi N.N."/>
            <person name="Hercus R.R."/>
            <person name="Croft L.L."/>
        </authorList>
    </citation>
    <scope>NUCLEOTIDE SEQUENCE</scope>
    <source>
        <strain evidence="3">MI0301</strain>
        <tissue evidence="3">Leaf</tissue>
    </source>
</reference>
<dbReference type="Pfam" id="PF05212">
    <property type="entry name" value="DUF707"/>
    <property type="match status" value="1"/>
</dbReference>
<dbReference type="EMBL" id="GCKF01040144">
    <property type="protein sequence ID" value="JAG95566.1"/>
    <property type="molecule type" value="Transcribed_RNA"/>
</dbReference>
<feature type="transmembrane region" description="Helical" evidence="2">
    <location>
        <begin position="37"/>
        <end position="55"/>
    </location>
</feature>
<keyword evidence="2" id="KW-1133">Transmembrane helix</keyword>
<dbReference type="EMBL" id="GCKF01040141">
    <property type="protein sequence ID" value="JAG95569.1"/>
    <property type="molecule type" value="Transcribed_RNA"/>
</dbReference>
<dbReference type="PANTHER" id="PTHR31210:SF47">
    <property type="entry name" value="OS07G0564800 PROTEIN"/>
    <property type="match status" value="1"/>
</dbReference>
<accession>A0A0D6R0X9</accession>
<protein>
    <recommendedName>
        <fullName evidence="4">Lysine ketoglutarate reductase trans-splicing-like protein</fullName>
    </recommendedName>
</protein>
<keyword evidence="2" id="KW-0472">Membrane</keyword>
<sequence>MKSFKAWRSKSYCGFFIRDCGDPKVPGSKSGFRWRPIPSLGILTLLMLFLISITMKEQYEQTRVDVRRQPFDSGKIPNFSGSSHRKHLSEELEDEWQNHERHRHHRGYRREGVESLPRGIVQETSDLELKPLWSKRKDIRKQQKSLLAMTVGIKQKTNVNRIVQKFLSENFTIILFHYDGNLDGWNDLQWSNKAIHVVAQNQTKWWFAKRFLHPAIVSIYDYIFIWDEDLGVENFHPGRYLKIMKAEGLEISQPALDPNSTEIHHKLTIRNRTRRVHRRTNNSRWSSNCSAISIEPPCAGWVEGMVPVFTRSAWQCTWHLIQNDLIHGWGMDMKLGYCAKGDRTKNIGVIDSEYVFHQGIQTLGGPSANKSSVAVAPAQRSGTKATSDTRHDPRYHDPRSEIRRQSSAELEIFRRRWERAVQEDKSWVDPFERLKKQRRHLYRKPMLGQKLP</sequence>
<dbReference type="EMBL" id="GCKF01040146">
    <property type="protein sequence ID" value="JAG95564.1"/>
    <property type="molecule type" value="Transcribed_RNA"/>
</dbReference>
<organism evidence="3">
    <name type="scientific">Araucaria cunninghamii</name>
    <name type="common">Hoop pine</name>
    <name type="synonym">Moreton Bay pine</name>
    <dbReference type="NCBI Taxonomy" id="56994"/>
    <lineage>
        <taxon>Eukaryota</taxon>
        <taxon>Viridiplantae</taxon>
        <taxon>Streptophyta</taxon>
        <taxon>Embryophyta</taxon>
        <taxon>Tracheophyta</taxon>
        <taxon>Spermatophyta</taxon>
        <taxon>Pinopsida</taxon>
        <taxon>Pinidae</taxon>
        <taxon>Conifers II</taxon>
        <taxon>Araucariales</taxon>
        <taxon>Araucariaceae</taxon>
        <taxon>Araucaria</taxon>
    </lineage>
</organism>
<feature type="compositionally biased region" description="Basic and acidic residues" evidence="1">
    <location>
        <begin position="387"/>
        <end position="401"/>
    </location>
</feature>
<evidence type="ECO:0000256" key="1">
    <source>
        <dbReference type="SAM" id="MobiDB-lite"/>
    </source>
</evidence>
<dbReference type="EMBL" id="GCKF01040145">
    <property type="protein sequence ID" value="JAG95565.1"/>
    <property type="molecule type" value="Transcribed_RNA"/>
</dbReference>
<evidence type="ECO:0000313" key="3">
    <source>
        <dbReference type="EMBL" id="JAG95565.1"/>
    </source>
</evidence>
<dbReference type="InterPro" id="IPR007877">
    <property type="entry name" value="DUF707"/>
</dbReference>
<dbReference type="PANTHER" id="PTHR31210">
    <property type="entry name" value="OS06G0731900 PROTEIN"/>
    <property type="match status" value="1"/>
</dbReference>
<dbReference type="EMBL" id="GCKF01040142">
    <property type="protein sequence ID" value="JAG95568.1"/>
    <property type="molecule type" value="Transcribed_RNA"/>
</dbReference>
<dbReference type="EMBL" id="GCKF01040143">
    <property type="protein sequence ID" value="JAG95567.1"/>
    <property type="molecule type" value="Transcribed_RNA"/>
</dbReference>
<evidence type="ECO:0008006" key="4">
    <source>
        <dbReference type="Google" id="ProtNLM"/>
    </source>
</evidence>
<dbReference type="AlphaFoldDB" id="A0A0D6R0X9"/>
<feature type="region of interest" description="Disordered" evidence="1">
    <location>
        <begin position="366"/>
        <end position="401"/>
    </location>
</feature>
<name>A0A0D6R0X9_ARACU</name>
<proteinExistence type="predicted"/>
<evidence type="ECO:0000256" key="2">
    <source>
        <dbReference type="SAM" id="Phobius"/>
    </source>
</evidence>
<dbReference type="EMBL" id="GCKF01040140">
    <property type="protein sequence ID" value="JAG95570.1"/>
    <property type="molecule type" value="Transcribed_RNA"/>
</dbReference>
<keyword evidence="2" id="KW-0812">Transmembrane</keyword>